<feature type="transmembrane region" description="Helical" evidence="1">
    <location>
        <begin position="60"/>
        <end position="79"/>
    </location>
</feature>
<dbReference type="EMBL" id="JBIHMM010000004">
    <property type="protein sequence ID" value="MFH0254989.1"/>
    <property type="molecule type" value="Genomic_DNA"/>
</dbReference>
<keyword evidence="1" id="KW-1133">Transmembrane helix</keyword>
<keyword evidence="4" id="KW-1185">Reference proteome</keyword>
<evidence type="ECO:0000259" key="2">
    <source>
        <dbReference type="Pfam" id="PF00892"/>
    </source>
</evidence>
<accession>A0ABW7IAN5</accession>
<feature type="domain" description="EamA" evidence="2">
    <location>
        <begin position="2"/>
        <end position="127"/>
    </location>
</feature>
<keyword evidence="1" id="KW-0812">Transmembrane</keyword>
<feature type="transmembrane region" description="Helical" evidence="1">
    <location>
        <begin position="111"/>
        <end position="129"/>
    </location>
</feature>
<feature type="transmembrane region" description="Helical" evidence="1">
    <location>
        <begin position="228"/>
        <end position="249"/>
    </location>
</feature>
<dbReference type="Pfam" id="PF00892">
    <property type="entry name" value="EamA"/>
    <property type="match status" value="1"/>
</dbReference>
<gene>
    <name evidence="3" type="ORF">ACGRVM_13875</name>
</gene>
<feature type="transmembrane region" description="Helical" evidence="1">
    <location>
        <begin position="194"/>
        <end position="216"/>
    </location>
</feature>
<comment type="caution">
    <text evidence="3">The sequence shown here is derived from an EMBL/GenBank/DDBJ whole genome shotgun (WGS) entry which is preliminary data.</text>
</comment>
<sequence length="286" mass="29999">MLTFLSAIMWGLWWIPIRLIESMGLTGAQASFLCNLGAVILLAAFIAARRLSARIGPKALLGAFLIALAFTLYSIAITLSDVVRVILLFYLAPAWSKIIEWAFLRMPWQRSSWLTLGLSLIGAYLVLGGDLSLASLNIGDLMALAAGVSWAIGAALIFTGRRAPVAALTLATVGWGALQSAFFVVILGETLSDAAGIGALGLSLALGAAYLVPVIGMTLWGALRLAPALLSFLFTLEIVSGVISAAILLDEPFGLWQALGGTLIFAAAIFEAVMTLRAPPAAPSRA</sequence>
<dbReference type="InterPro" id="IPR037185">
    <property type="entry name" value="EmrE-like"/>
</dbReference>
<feature type="transmembrane region" description="Helical" evidence="1">
    <location>
        <begin position="85"/>
        <end position="104"/>
    </location>
</feature>
<protein>
    <submittedName>
        <fullName evidence="3">DMT family transporter</fullName>
    </submittedName>
</protein>
<proteinExistence type="predicted"/>
<feature type="transmembrane region" description="Helical" evidence="1">
    <location>
        <begin position="29"/>
        <end position="48"/>
    </location>
</feature>
<evidence type="ECO:0000313" key="3">
    <source>
        <dbReference type="EMBL" id="MFH0254989.1"/>
    </source>
</evidence>
<dbReference type="InterPro" id="IPR000620">
    <property type="entry name" value="EamA_dom"/>
</dbReference>
<feature type="transmembrane region" description="Helical" evidence="1">
    <location>
        <begin position="255"/>
        <end position="276"/>
    </location>
</feature>
<reference evidence="3 4" key="1">
    <citation type="submission" date="2024-10" db="EMBL/GenBank/DDBJ databases">
        <authorList>
            <person name="Yang X.-N."/>
        </authorList>
    </citation>
    <scope>NUCLEOTIDE SEQUENCE [LARGE SCALE GENOMIC DNA]</scope>
    <source>
        <strain evidence="3 4">CAU 1059</strain>
    </source>
</reference>
<evidence type="ECO:0000256" key="1">
    <source>
        <dbReference type="SAM" id="Phobius"/>
    </source>
</evidence>
<dbReference type="RefSeq" id="WP_377172642.1">
    <property type="nucleotide sequence ID" value="NZ_JBHTJC010000004.1"/>
</dbReference>
<dbReference type="SUPFAM" id="SSF103481">
    <property type="entry name" value="Multidrug resistance efflux transporter EmrE"/>
    <property type="match status" value="1"/>
</dbReference>
<dbReference type="Proteomes" id="UP001607157">
    <property type="component" value="Unassembled WGS sequence"/>
</dbReference>
<keyword evidence="1" id="KW-0472">Membrane</keyword>
<evidence type="ECO:0000313" key="4">
    <source>
        <dbReference type="Proteomes" id="UP001607157"/>
    </source>
</evidence>
<feature type="transmembrane region" description="Helical" evidence="1">
    <location>
        <begin position="165"/>
        <end position="188"/>
    </location>
</feature>
<feature type="transmembrane region" description="Helical" evidence="1">
    <location>
        <begin position="141"/>
        <end position="158"/>
    </location>
</feature>
<organism evidence="3 4">
    <name type="scientific">Roseovarius aquimarinus</name>
    <dbReference type="NCBI Taxonomy" id="1229156"/>
    <lineage>
        <taxon>Bacteria</taxon>
        <taxon>Pseudomonadati</taxon>
        <taxon>Pseudomonadota</taxon>
        <taxon>Alphaproteobacteria</taxon>
        <taxon>Rhodobacterales</taxon>
        <taxon>Roseobacteraceae</taxon>
        <taxon>Roseovarius</taxon>
    </lineage>
</organism>
<name>A0ABW7IAN5_9RHOB</name>